<dbReference type="OrthoDB" id="3157337at2759"/>
<dbReference type="PROSITE" id="PS50097">
    <property type="entry name" value="BTB"/>
    <property type="match status" value="1"/>
</dbReference>
<keyword evidence="4" id="KW-1185">Reference proteome</keyword>
<accession>A0A8K0XST4</accession>
<feature type="domain" description="BTB" evidence="2">
    <location>
        <begin position="28"/>
        <end position="107"/>
    </location>
</feature>
<dbReference type="CDD" id="cd18186">
    <property type="entry name" value="BTB_POZ_ZBTB_KLHL-like"/>
    <property type="match status" value="1"/>
</dbReference>
<dbReference type="AlphaFoldDB" id="A0A8K0XST4"/>
<dbReference type="Proteomes" id="UP000813824">
    <property type="component" value="Unassembled WGS sequence"/>
</dbReference>
<evidence type="ECO:0000313" key="4">
    <source>
        <dbReference type="Proteomes" id="UP000813824"/>
    </source>
</evidence>
<dbReference type="SUPFAM" id="SSF54695">
    <property type="entry name" value="POZ domain"/>
    <property type="match status" value="1"/>
</dbReference>
<feature type="compositionally biased region" description="Low complexity" evidence="1">
    <location>
        <begin position="305"/>
        <end position="315"/>
    </location>
</feature>
<evidence type="ECO:0000313" key="3">
    <source>
        <dbReference type="EMBL" id="KAH8104639.1"/>
    </source>
</evidence>
<dbReference type="InterPro" id="IPR000210">
    <property type="entry name" value="BTB/POZ_dom"/>
</dbReference>
<feature type="region of interest" description="Disordered" evidence="1">
    <location>
        <begin position="287"/>
        <end position="332"/>
    </location>
</feature>
<protein>
    <recommendedName>
        <fullName evidence="2">BTB domain-containing protein</fullName>
    </recommendedName>
</protein>
<comment type="caution">
    <text evidence="3">The sequence shown here is derived from an EMBL/GenBank/DDBJ whole genome shotgun (WGS) entry which is preliminary data.</text>
</comment>
<organism evidence="3 4">
    <name type="scientific">Cristinia sonorae</name>
    <dbReference type="NCBI Taxonomy" id="1940300"/>
    <lineage>
        <taxon>Eukaryota</taxon>
        <taxon>Fungi</taxon>
        <taxon>Dikarya</taxon>
        <taxon>Basidiomycota</taxon>
        <taxon>Agaricomycotina</taxon>
        <taxon>Agaricomycetes</taxon>
        <taxon>Agaricomycetidae</taxon>
        <taxon>Agaricales</taxon>
        <taxon>Pleurotineae</taxon>
        <taxon>Stephanosporaceae</taxon>
        <taxon>Cristinia</taxon>
    </lineage>
</organism>
<evidence type="ECO:0000259" key="2">
    <source>
        <dbReference type="PROSITE" id="PS50097"/>
    </source>
</evidence>
<reference evidence="3" key="1">
    <citation type="journal article" date="2021" name="New Phytol.">
        <title>Evolutionary innovations through gain and loss of genes in the ectomycorrhizal Boletales.</title>
        <authorList>
            <person name="Wu G."/>
            <person name="Miyauchi S."/>
            <person name="Morin E."/>
            <person name="Kuo A."/>
            <person name="Drula E."/>
            <person name="Varga T."/>
            <person name="Kohler A."/>
            <person name="Feng B."/>
            <person name="Cao Y."/>
            <person name="Lipzen A."/>
            <person name="Daum C."/>
            <person name="Hundley H."/>
            <person name="Pangilinan J."/>
            <person name="Johnson J."/>
            <person name="Barry K."/>
            <person name="LaButti K."/>
            <person name="Ng V."/>
            <person name="Ahrendt S."/>
            <person name="Min B."/>
            <person name="Choi I.G."/>
            <person name="Park H."/>
            <person name="Plett J.M."/>
            <person name="Magnuson J."/>
            <person name="Spatafora J.W."/>
            <person name="Nagy L.G."/>
            <person name="Henrissat B."/>
            <person name="Grigoriev I.V."/>
            <person name="Yang Z.L."/>
            <person name="Xu J."/>
            <person name="Martin F.M."/>
        </authorList>
    </citation>
    <scope>NUCLEOTIDE SEQUENCE</scope>
    <source>
        <strain evidence="3">KKN 215</strain>
    </source>
</reference>
<proteinExistence type="predicted"/>
<dbReference type="EMBL" id="JAEVFJ010000005">
    <property type="protein sequence ID" value="KAH8104639.1"/>
    <property type="molecule type" value="Genomic_DNA"/>
</dbReference>
<sequence length="457" mass="50495">MQQESEFKMGGTWDQHLTRDKDYYFEDADCVVRVGGTLFKVHRFLLGRDASAFQDMFAMPPDAASTSGGAPREGSNDAHPIVLYGETEDEFRVLLSALYALPSDLQQYATSHSNVSRLVTISYLTNKYHFTSTSQWAISTLYQVLVQYSTPPVATVGSPATSPTSPTHPAFRWDIERLPEEYDLNSCASELLMRVMDVAMVCGHDELAALVENRWIDRLWNGPATPTPTLPRLDDRDRKVSSYSRADEAKWAVSVADRWELKRLRGVAYYVCLMELGEELGRVAQGASSSSLDTDGAERHDSPSSEESAMSSRGSTLDDSPTAGSRAPPLTPAQTSRLLLGHLSLTRLWDDDLHVHAPGIPAPSPGSCTYHQHGCIYSWVSSWREAARSPHTLKFKTYDVLGRVRSMEKQLVGSDGLIVALTPGCRRKALGAVRERVKNVEDGLGEHFRGVIGGELN</sequence>
<evidence type="ECO:0000256" key="1">
    <source>
        <dbReference type="SAM" id="MobiDB-lite"/>
    </source>
</evidence>
<name>A0A8K0XST4_9AGAR</name>
<gene>
    <name evidence="3" type="ORF">BXZ70DRAFT_1005153</name>
</gene>
<dbReference type="InterPro" id="IPR011333">
    <property type="entry name" value="SKP1/BTB/POZ_sf"/>
</dbReference>
<dbReference type="Gene3D" id="3.30.710.10">
    <property type="entry name" value="Potassium Channel Kv1.1, Chain A"/>
    <property type="match status" value="1"/>
</dbReference>